<feature type="chain" id="PRO_5047522348" description="allantoinase" evidence="9">
    <location>
        <begin position="28"/>
        <end position="533"/>
    </location>
</feature>
<dbReference type="SUPFAM" id="SSF51338">
    <property type="entry name" value="Composite domain of metallo-dependent hydrolases"/>
    <property type="match status" value="1"/>
</dbReference>
<evidence type="ECO:0000256" key="7">
    <source>
        <dbReference type="ARBA" id="ARBA00022801"/>
    </source>
</evidence>
<evidence type="ECO:0000256" key="8">
    <source>
        <dbReference type="ARBA" id="ARBA00022833"/>
    </source>
</evidence>
<gene>
    <name evidence="12" type="ORF">WJX75_000004</name>
</gene>
<dbReference type="PANTHER" id="PTHR43668">
    <property type="entry name" value="ALLANTOINASE"/>
    <property type="match status" value="1"/>
</dbReference>
<reference evidence="12 13" key="1">
    <citation type="journal article" date="2024" name="Nat. Commun.">
        <title>Phylogenomics reveals the evolutionary origins of lichenization in chlorophyte algae.</title>
        <authorList>
            <person name="Puginier C."/>
            <person name="Libourel C."/>
            <person name="Otte J."/>
            <person name="Skaloud P."/>
            <person name="Haon M."/>
            <person name="Grisel S."/>
            <person name="Petersen M."/>
            <person name="Berrin J.G."/>
            <person name="Delaux P.M."/>
            <person name="Dal Grande F."/>
            <person name="Keller J."/>
        </authorList>
    </citation>
    <scope>NUCLEOTIDE SEQUENCE [LARGE SCALE GENOMIC DNA]</scope>
    <source>
        <strain evidence="12 13">SAG 216-7</strain>
    </source>
</reference>
<comment type="cofactor">
    <cofactor evidence="1">
        <name>Zn(2+)</name>
        <dbReference type="ChEBI" id="CHEBI:29105"/>
    </cofactor>
</comment>
<dbReference type="EMBL" id="JALJOT010000010">
    <property type="protein sequence ID" value="KAK9906326.1"/>
    <property type="molecule type" value="Genomic_DNA"/>
</dbReference>
<dbReference type="InterPro" id="IPR006680">
    <property type="entry name" value="Amidohydro-rel"/>
</dbReference>
<evidence type="ECO:0000256" key="5">
    <source>
        <dbReference type="ARBA" id="ARBA00012863"/>
    </source>
</evidence>
<dbReference type="InterPro" id="IPR018228">
    <property type="entry name" value="DNase_TatD-rel_CS"/>
</dbReference>
<evidence type="ECO:0000259" key="11">
    <source>
        <dbReference type="Pfam" id="PF24890"/>
    </source>
</evidence>
<evidence type="ECO:0000313" key="13">
    <source>
        <dbReference type="Proteomes" id="UP001491310"/>
    </source>
</evidence>
<evidence type="ECO:0000256" key="3">
    <source>
        <dbReference type="ARBA" id="ARBA00010368"/>
    </source>
</evidence>
<feature type="domain" description="Amidohydrolase-related" evidence="10">
    <location>
        <begin position="303"/>
        <end position="510"/>
    </location>
</feature>
<dbReference type="Proteomes" id="UP001491310">
    <property type="component" value="Unassembled WGS sequence"/>
</dbReference>
<dbReference type="PROSITE" id="PS01137">
    <property type="entry name" value="TATD_1"/>
    <property type="match status" value="1"/>
</dbReference>
<protein>
    <recommendedName>
        <fullName evidence="5">allantoinase</fullName>
        <ecNumber evidence="5">3.5.2.5</ecNumber>
    </recommendedName>
</protein>
<dbReference type="EC" id="3.5.2.5" evidence="5"/>
<dbReference type="Pfam" id="PF01979">
    <property type="entry name" value="Amidohydro_1"/>
    <property type="match status" value="2"/>
</dbReference>
<comment type="caution">
    <text evidence="12">The sequence shown here is derived from an EMBL/GenBank/DDBJ whole genome shotgun (WGS) entry which is preliminary data.</text>
</comment>
<evidence type="ECO:0000259" key="10">
    <source>
        <dbReference type="Pfam" id="PF01979"/>
    </source>
</evidence>
<feature type="signal peptide" evidence="9">
    <location>
        <begin position="1"/>
        <end position="27"/>
    </location>
</feature>
<keyword evidence="13" id="KW-1185">Reference proteome</keyword>
<dbReference type="SUPFAM" id="SSF51556">
    <property type="entry name" value="Metallo-dependent hydrolases"/>
    <property type="match status" value="1"/>
</dbReference>
<dbReference type="InterPro" id="IPR050138">
    <property type="entry name" value="DHOase/Allantoinase_Hydrolase"/>
</dbReference>
<evidence type="ECO:0000256" key="2">
    <source>
        <dbReference type="ARBA" id="ARBA00004968"/>
    </source>
</evidence>
<organism evidence="12 13">
    <name type="scientific">Coccomyxa subellipsoidea</name>
    <dbReference type="NCBI Taxonomy" id="248742"/>
    <lineage>
        <taxon>Eukaryota</taxon>
        <taxon>Viridiplantae</taxon>
        <taxon>Chlorophyta</taxon>
        <taxon>core chlorophytes</taxon>
        <taxon>Trebouxiophyceae</taxon>
        <taxon>Trebouxiophyceae incertae sedis</taxon>
        <taxon>Coccomyxaceae</taxon>
        <taxon>Coccomyxa</taxon>
    </lineage>
</organism>
<evidence type="ECO:0000256" key="1">
    <source>
        <dbReference type="ARBA" id="ARBA00001947"/>
    </source>
</evidence>
<evidence type="ECO:0000313" key="12">
    <source>
        <dbReference type="EMBL" id="KAK9906326.1"/>
    </source>
</evidence>
<dbReference type="Gene3D" id="3.20.20.140">
    <property type="entry name" value="Metal-dependent hydrolases"/>
    <property type="match status" value="1"/>
</dbReference>
<dbReference type="NCBIfam" id="TIGR03178">
    <property type="entry name" value="allantoinase"/>
    <property type="match status" value="1"/>
</dbReference>
<keyword evidence="7" id="KW-0378">Hydrolase</keyword>
<feature type="domain" description="Amidohydrolase-related" evidence="10">
    <location>
        <begin position="119"/>
        <end position="194"/>
    </location>
</feature>
<dbReference type="InterPro" id="IPR017593">
    <property type="entry name" value="Allantoinase"/>
</dbReference>
<sequence length="533" mass="57295">MPSESTFNRTTIAFFCVLQLFAAKILLERLQDVGLIEVPEWVPFLAARTNCGHLDEYEYVIVSRNVVTPDGISHAAVQIKDGLIAAVKAINGDASRANLTHAAFLLTGLTKILDYGDLVVSPGLIDTHVHMNQPGRSYWEGMETATNAAAAGGITTVIDMPLNSDPTTTTVELLQKKISATRGEIRVDVGMWGGLVADNAGDHSVLQGMLDAGALGFKSFMVPSGIDDFPYVNETHIKAALPFLKSAGVPYYVHAELKPSDDSPGECSGDEANPRMHASWLASRPPSMENNAIKLLISALKADKTEAKPGFRIHIAHLADAGSMADIQAAKKKGLPISVETCPHYLNFASEDVPEGATQYKCAPPLRPQANQEKLWQFVTDGRIDSVATDHSPSPEEMKHLEEGDFSKAWGGISGLQYGLPGTWNGLKKRGAGPELLTKLWSSFPAELAGLQAKKGALKAGLDADIVVWDPEALADTSIESLQHRHKLSPYTGLPLHGRVAATFVRGHQVFSASAKKPVSPNVCGKPVLKHQL</sequence>
<proteinExistence type="inferred from homology"/>
<comment type="similarity">
    <text evidence="3">Belongs to the metallo-dependent hydrolases superfamily. Allantoinase family.</text>
</comment>
<feature type="domain" description="Allantoinase composite" evidence="11">
    <location>
        <begin position="58"/>
        <end position="91"/>
    </location>
</feature>
<evidence type="ECO:0000256" key="4">
    <source>
        <dbReference type="ARBA" id="ARBA00011881"/>
    </source>
</evidence>
<comment type="pathway">
    <text evidence="2">Nitrogen metabolism; (S)-allantoin degradation; allantoate from (S)-allantoin: step 1/1.</text>
</comment>
<comment type="subunit">
    <text evidence="4">Homotetramer.</text>
</comment>
<dbReference type="InterPro" id="IPR056854">
    <property type="entry name" value="ALN_composite"/>
</dbReference>
<dbReference type="PANTHER" id="PTHR43668:SF2">
    <property type="entry name" value="ALLANTOINASE"/>
    <property type="match status" value="1"/>
</dbReference>
<name>A0ABR2YIP6_9CHLO</name>
<keyword evidence="9" id="KW-0732">Signal</keyword>
<evidence type="ECO:0000256" key="9">
    <source>
        <dbReference type="SAM" id="SignalP"/>
    </source>
</evidence>
<keyword evidence="8" id="KW-0862">Zinc</keyword>
<dbReference type="InterPro" id="IPR032466">
    <property type="entry name" value="Metal_Hydrolase"/>
</dbReference>
<keyword evidence="6" id="KW-0479">Metal-binding</keyword>
<accession>A0ABR2YIP6</accession>
<evidence type="ECO:0000256" key="6">
    <source>
        <dbReference type="ARBA" id="ARBA00022723"/>
    </source>
</evidence>
<dbReference type="Pfam" id="PF24890">
    <property type="entry name" value="ALN_composite"/>
    <property type="match status" value="1"/>
</dbReference>
<dbReference type="InterPro" id="IPR011059">
    <property type="entry name" value="Metal-dep_hydrolase_composite"/>
</dbReference>